<accession>A0AAV7C9M5</accession>
<evidence type="ECO:0000313" key="2">
    <source>
        <dbReference type="EMBL" id="KAG8581750.1"/>
    </source>
</evidence>
<gene>
    <name evidence="2" type="ORF">GDO81_007789</name>
</gene>
<evidence type="ECO:0000256" key="1">
    <source>
        <dbReference type="SAM" id="Phobius"/>
    </source>
</evidence>
<feature type="transmembrane region" description="Helical" evidence="1">
    <location>
        <begin position="6"/>
        <end position="25"/>
    </location>
</feature>
<evidence type="ECO:0000313" key="3">
    <source>
        <dbReference type="Proteomes" id="UP000824782"/>
    </source>
</evidence>
<keyword evidence="1" id="KW-0472">Membrane</keyword>
<dbReference type="Proteomes" id="UP000824782">
    <property type="component" value="Unassembled WGS sequence"/>
</dbReference>
<name>A0AAV7C9M5_ENGPU</name>
<reference evidence="2" key="1">
    <citation type="thesis" date="2020" institute="ProQuest LLC" country="789 East Eisenhower Parkway, Ann Arbor, MI, USA">
        <title>Comparative Genomics and Chromosome Evolution.</title>
        <authorList>
            <person name="Mudd A.B."/>
        </authorList>
    </citation>
    <scope>NUCLEOTIDE SEQUENCE</scope>
    <source>
        <strain evidence="2">237g6f4</strain>
        <tissue evidence="2">Blood</tissue>
    </source>
</reference>
<organism evidence="2 3">
    <name type="scientific">Engystomops pustulosus</name>
    <name type="common">Tungara frog</name>
    <name type="synonym">Physalaemus pustulosus</name>
    <dbReference type="NCBI Taxonomy" id="76066"/>
    <lineage>
        <taxon>Eukaryota</taxon>
        <taxon>Metazoa</taxon>
        <taxon>Chordata</taxon>
        <taxon>Craniata</taxon>
        <taxon>Vertebrata</taxon>
        <taxon>Euteleostomi</taxon>
        <taxon>Amphibia</taxon>
        <taxon>Batrachia</taxon>
        <taxon>Anura</taxon>
        <taxon>Neobatrachia</taxon>
        <taxon>Hyloidea</taxon>
        <taxon>Leptodactylidae</taxon>
        <taxon>Leiuperinae</taxon>
        <taxon>Engystomops</taxon>
    </lineage>
</organism>
<dbReference type="AlphaFoldDB" id="A0AAV7C9M5"/>
<keyword evidence="3" id="KW-1185">Reference proteome</keyword>
<keyword evidence="1" id="KW-1133">Transmembrane helix</keyword>
<dbReference type="EMBL" id="WNYA01000003">
    <property type="protein sequence ID" value="KAG8581750.1"/>
    <property type="molecule type" value="Genomic_DNA"/>
</dbReference>
<keyword evidence="1" id="KW-0812">Transmembrane</keyword>
<protein>
    <submittedName>
        <fullName evidence="2">Uncharacterized protein</fullName>
    </submittedName>
</protein>
<comment type="caution">
    <text evidence="2">The sequence shown here is derived from an EMBL/GenBank/DDBJ whole genome shotgun (WGS) entry which is preliminary data.</text>
</comment>
<proteinExistence type="predicted"/>
<sequence>MELPALDTVCVGSSLALAGLFYYWYRQQQAAVRRIQAAPHLKVGAELRTLLDCCRELSYVVLEGE</sequence>